<dbReference type="Pfam" id="PF02482">
    <property type="entry name" value="Ribosomal_S30AE"/>
    <property type="match status" value="1"/>
</dbReference>
<dbReference type="SUPFAM" id="SSF50249">
    <property type="entry name" value="Nucleic acid-binding proteins"/>
    <property type="match status" value="1"/>
</dbReference>
<keyword evidence="3" id="KW-1185">Reference proteome</keyword>
<dbReference type="InterPro" id="IPR002059">
    <property type="entry name" value="CSP_DNA-bd"/>
</dbReference>
<dbReference type="InterPro" id="IPR003489">
    <property type="entry name" value="RHF/RaiA"/>
</dbReference>
<accession>A0ABV0J6U3</accession>
<protein>
    <submittedName>
        <fullName evidence="2">Cold shock domain-containing protein</fullName>
    </submittedName>
</protein>
<name>A0ABV0J6U3_9CYAN</name>
<evidence type="ECO:0000259" key="1">
    <source>
        <dbReference type="PROSITE" id="PS51857"/>
    </source>
</evidence>
<comment type="caution">
    <text evidence="2">The sequence shown here is derived from an EMBL/GenBank/DDBJ whole genome shotgun (WGS) entry which is preliminary data.</text>
</comment>
<feature type="domain" description="CSD" evidence="1">
    <location>
        <begin position="120"/>
        <end position="184"/>
    </location>
</feature>
<dbReference type="Proteomes" id="UP001464891">
    <property type="component" value="Unassembled WGS sequence"/>
</dbReference>
<dbReference type="Gene3D" id="2.40.50.140">
    <property type="entry name" value="Nucleic acid-binding proteins"/>
    <property type="match status" value="1"/>
</dbReference>
<dbReference type="InterPro" id="IPR012340">
    <property type="entry name" value="NA-bd_OB-fold"/>
</dbReference>
<organism evidence="2 3">
    <name type="scientific">Trichocoleus desertorum GB2-A4</name>
    <dbReference type="NCBI Taxonomy" id="2933944"/>
    <lineage>
        <taxon>Bacteria</taxon>
        <taxon>Bacillati</taxon>
        <taxon>Cyanobacteriota</taxon>
        <taxon>Cyanophyceae</taxon>
        <taxon>Leptolyngbyales</taxon>
        <taxon>Trichocoleusaceae</taxon>
        <taxon>Trichocoleus</taxon>
    </lineage>
</organism>
<dbReference type="InterPro" id="IPR036567">
    <property type="entry name" value="RHF-like"/>
</dbReference>
<proteinExistence type="predicted"/>
<dbReference type="Pfam" id="PF00313">
    <property type="entry name" value="CSD"/>
    <property type="match status" value="1"/>
</dbReference>
<sequence length="207" mass="23402">MKVPLEVTYRDVEKTAAIDALIHEKVAKLEEVCDHISSCHIAVEKIHDRPRSGSPYRVRIDMTVPPGHELVADSNPGEETQYVELDTVIRDAFSAARRQLSKLTKRQHESDKSQNQEPYETTALVNKIFREEGYGFIKTLDGQDIYFHRNSVLHDDFDRLEIGTGVRFFVEDGEEGPQATTVKIVDKPGVTVGKSDQSLIEPPLGWE</sequence>
<evidence type="ECO:0000313" key="3">
    <source>
        <dbReference type="Proteomes" id="UP001464891"/>
    </source>
</evidence>
<dbReference type="SMART" id="SM00357">
    <property type="entry name" value="CSP"/>
    <property type="match status" value="1"/>
</dbReference>
<gene>
    <name evidence="2" type="ORF">NC998_10365</name>
</gene>
<dbReference type="InterPro" id="IPR011129">
    <property type="entry name" value="CSD"/>
</dbReference>
<dbReference type="Gene3D" id="3.30.160.100">
    <property type="entry name" value="Ribosome hibernation promotion factor-like"/>
    <property type="match status" value="1"/>
</dbReference>
<reference evidence="2 3" key="1">
    <citation type="submission" date="2022-04" db="EMBL/GenBank/DDBJ databases">
        <title>Positive selection, recombination, and allopatry shape intraspecific diversity of widespread and dominant cyanobacteria.</title>
        <authorList>
            <person name="Wei J."/>
            <person name="Shu W."/>
            <person name="Hu C."/>
        </authorList>
    </citation>
    <scope>NUCLEOTIDE SEQUENCE [LARGE SCALE GENOMIC DNA]</scope>
    <source>
        <strain evidence="2 3">GB2-A4</strain>
    </source>
</reference>
<evidence type="ECO:0000313" key="2">
    <source>
        <dbReference type="EMBL" id="MEP0817498.1"/>
    </source>
</evidence>
<dbReference type="SUPFAM" id="SSF69754">
    <property type="entry name" value="Ribosome binding protein Y (YfiA homologue)"/>
    <property type="match status" value="1"/>
</dbReference>
<dbReference type="EMBL" id="JAMPKM010000005">
    <property type="protein sequence ID" value="MEP0817498.1"/>
    <property type="molecule type" value="Genomic_DNA"/>
</dbReference>
<dbReference type="PROSITE" id="PS51857">
    <property type="entry name" value="CSD_2"/>
    <property type="match status" value="1"/>
</dbReference>
<dbReference type="RefSeq" id="WP_190435547.1">
    <property type="nucleotide sequence ID" value="NZ_JAMPKM010000005.1"/>
</dbReference>